<dbReference type="InParanoid" id="A0A5J5F2R0"/>
<reference evidence="2 3" key="1">
    <citation type="submission" date="2019-09" db="EMBL/GenBank/DDBJ databases">
        <title>Draft genome of the ectomycorrhizal ascomycete Sphaerosporella brunnea.</title>
        <authorList>
            <consortium name="DOE Joint Genome Institute"/>
            <person name="Benucci G.M."/>
            <person name="Marozzi G."/>
            <person name="Antonielli L."/>
            <person name="Sanchez S."/>
            <person name="Marco P."/>
            <person name="Wang X."/>
            <person name="Falini L.B."/>
            <person name="Barry K."/>
            <person name="Haridas S."/>
            <person name="Lipzen A."/>
            <person name="Labutti K."/>
            <person name="Grigoriev I.V."/>
            <person name="Murat C."/>
            <person name="Martin F."/>
            <person name="Albertini E."/>
            <person name="Donnini D."/>
            <person name="Bonito G."/>
        </authorList>
    </citation>
    <scope>NUCLEOTIDE SEQUENCE [LARGE SCALE GENOMIC DNA]</scope>
    <source>
        <strain evidence="2 3">Sb_GMNB300</strain>
    </source>
</reference>
<name>A0A5J5F2R0_9PEZI</name>
<evidence type="ECO:0000256" key="1">
    <source>
        <dbReference type="SAM" id="MobiDB-lite"/>
    </source>
</evidence>
<feature type="compositionally biased region" description="Basic residues" evidence="1">
    <location>
        <begin position="63"/>
        <end position="75"/>
    </location>
</feature>
<keyword evidence="3" id="KW-1185">Reference proteome</keyword>
<feature type="region of interest" description="Disordered" evidence="1">
    <location>
        <begin position="1"/>
        <end position="83"/>
    </location>
</feature>
<protein>
    <submittedName>
        <fullName evidence="2">Uncharacterized protein</fullName>
    </submittedName>
</protein>
<accession>A0A5J5F2R0</accession>
<sequence length="275" mass="29347">MAESHSMAESSSMAKSRSIEGCARADDAASGAPVAKGETPQATVPSPPTITASDTRNAERNARRIAQRKRARQQAKKATGETAVTLAPTSVRQKSGSIFVDCSKHTGMEIAWKPNDSGSGVAFTIRGSPEVLPAPSRSPPQFADTAAEERAAAGMEAVRPEVATGFSGSLPVTATTFSLRPGGRASLLLREYLEWYIALVVDDPERVDSIIRAGDILMEEDFDLMTIQTFKGSEWLLLGITLGIGLALQQDISAFLKSRLQGCRPHRVGFGWLGC</sequence>
<dbReference type="Proteomes" id="UP000326924">
    <property type="component" value="Unassembled WGS sequence"/>
</dbReference>
<gene>
    <name evidence="2" type="ORF">FN846DRAFT_888553</name>
</gene>
<feature type="compositionally biased region" description="Low complexity" evidence="1">
    <location>
        <begin position="1"/>
        <end position="20"/>
    </location>
</feature>
<comment type="caution">
    <text evidence="2">The sequence shown here is derived from an EMBL/GenBank/DDBJ whole genome shotgun (WGS) entry which is preliminary data.</text>
</comment>
<evidence type="ECO:0000313" key="2">
    <source>
        <dbReference type="EMBL" id="KAA8910158.1"/>
    </source>
</evidence>
<dbReference type="AlphaFoldDB" id="A0A5J5F2R0"/>
<feature type="compositionally biased region" description="Polar residues" evidence="1">
    <location>
        <begin position="40"/>
        <end position="55"/>
    </location>
</feature>
<organism evidence="2 3">
    <name type="scientific">Sphaerosporella brunnea</name>
    <dbReference type="NCBI Taxonomy" id="1250544"/>
    <lineage>
        <taxon>Eukaryota</taxon>
        <taxon>Fungi</taxon>
        <taxon>Dikarya</taxon>
        <taxon>Ascomycota</taxon>
        <taxon>Pezizomycotina</taxon>
        <taxon>Pezizomycetes</taxon>
        <taxon>Pezizales</taxon>
        <taxon>Pyronemataceae</taxon>
        <taxon>Sphaerosporella</taxon>
    </lineage>
</organism>
<evidence type="ECO:0000313" key="3">
    <source>
        <dbReference type="Proteomes" id="UP000326924"/>
    </source>
</evidence>
<proteinExistence type="predicted"/>
<dbReference type="EMBL" id="VXIS01000049">
    <property type="protein sequence ID" value="KAA8910158.1"/>
    <property type="molecule type" value="Genomic_DNA"/>
</dbReference>